<accession>A0ABV1MX98</accession>
<dbReference type="Pfam" id="PF01869">
    <property type="entry name" value="BcrAD_BadFG"/>
    <property type="match status" value="1"/>
</dbReference>
<evidence type="ECO:0000313" key="2">
    <source>
        <dbReference type="EMBL" id="MEQ6357137.1"/>
    </source>
</evidence>
<evidence type="ECO:0000259" key="1">
    <source>
        <dbReference type="Pfam" id="PF01869"/>
    </source>
</evidence>
<dbReference type="Gene3D" id="3.30.420.40">
    <property type="match status" value="2"/>
</dbReference>
<dbReference type="EMBL" id="JBEGDG010000021">
    <property type="protein sequence ID" value="MEQ6357137.1"/>
    <property type="molecule type" value="Genomic_DNA"/>
</dbReference>
<keyword evidence="3" id="KW-1185">Reference proteome</keyword>
<organism evidence="2 3">
    <name type="scientific">Lysinibacillus zambalensis</name>
    <dbReference type="NCBI Taxonomy" id="3160866"/>
    <lineage>
        <taxon>Bacteria</taxon>
        <taxon>Bacillati</taxon>
        <taxon>Bacillota</taxon>
        <taxon>Bacilli</taxon>
        <taxon>Bacillales</taxon>
        <taxon>Bacillaceae</taxon>
        <taxon>Lysinibacillus</taxon>
    </lineage>
</organism>
<evidence type="ECO:0000313" key="3">
    <source>
        <dbReference type="Proteomes" id="UP001478862"/>
    </source>
</evidence>
<proteinExistence type="predicted"/>
<dbReference type="InterPro" id="IPR052519">
    <property type="entry name" value="Euk-type_GlcNAc_Kinase"/>
</dbReference>
<feature type="domain" description="ATPase BadF/BadG/BcrA/BcrD type" evidence="1">
    <location>
        <begin position="11"/>
        <end position="297"/>
    </location>
</feature>
<dbReference type="CDD" id="cd24007">
    <property type="entry name" value="ASKHA_NBD_eukNAGK-like"/>
    <property type="match status" value="1"/>
</dbReference>
<dbReference type="PANTHER" id="PTHR43190">
    <property type="entry name" value="N-ACETYL-D-GLUCOSAMINE KINASE"/>
    <property type="match status" value="1"/>
</dbReference>
<gene>
    <name evidence="2" type="ORF">ABNX05_21125</name>
</gene>
<sequence length="318" mass="34248">MESMMGWLLIIDGGATKTACALVHAESGEIIYTTSTSGSNYQAIGAESATEIVQALLANVQDFLQKQADSTIAVATFAMAGIDSPKDHEIVSAIIHNALSALQLKIDTLIIENDAQATLLGVTAGQAGALLIAGTGAIAYAFTGTQIVRAGGWGHRAGDEGSGYWLGQEVIRAIFRMEDGRGEPTLLKSAVYNHLRIQDVTELATWLFHPSYTNAQLAKMGAFLADAVDKKDPCAIQISMRAAHELALLACAVLKKIDYQGDAFSLYCNGGAIKHNPLIFKTFSQEMKSMYPQIEVSLCQHPPIHYLIERTKKAYDNL</sequence>
<dbReference type="InterPro" id="IPR002731">
    <property type="entry name" value="ATPase_BadF"/>
</dbReference>
<reference evidence="2 3" key="1">
    <citation type="submission" date="2024-06" db="EMBL/GenBank/DDBJ databases">
        <title>Lysinibacillus zambalefons sp. nov., a Novel Firmicute Isolated from the Poon Bato Zambales Hyperalkaline Spring.</title>
        <authorList>
            <person name="Aja J.A."/>
            <person name="Lazaro J.E.H."/>
            <person name="Llorin L.D."/>
            <person name="Lim K.R."/>
            <person name="Teodosio J."/>
            <person name="Dalisay D.S."/>
        </authorList>
    </citation>
    <scope>NUCLEOTIDE SEQUENCE [LARGE SCALE GENOMIC DNA]</scope>
    <source>
        <strain evidence="2 3">M3</strain>
    </source>
</reference>
<name>A0ABV1MX98_9BACI</name>
<dbReference type="PANTHER" id="PTHR43190:SF3">
    <property type="entry name" value="N-ACETYL-D-GLUCOSAMINE KINASE"/>
    <property type="match status" value="1"/>
</dbReference>
<dbReference type="SUPFAM" id="SSF53067">
    <property type="entry name" value="Actin-like ATPase domain"/>
    <property type="match status" value="2"/>
</dbReference>
<dbReference type="RefSeq" id="WP_349661513.1">
    <property type="nucleotide sequence ID" value="NZ_JBEGDG010000021.1"/>
</dbReference>
<comment type="caution">
    <text evidence="2">The sequence shown here is derived from an EMBL/GenBank/DDBJ whole genome shotgun (WGS) entry which is preliminary data.</text>
</comment>
<dbReference type="Proteomes" id="UP001478862">
    <property type="component" value="Unassembled WGS sequence"/>
</dbReference>
<protein>
    <submittedName>
        <fullName evidence="2">BadF/BadG/BcrA/BcrD ATPase family protein</fullName>
    </submittedName>
</protein>
<dbReference type="InterPro" id="IPR043129">
    <property type="entry name" value="ATPase_NBD"/>
</dbReference>